<dbReference type="PANTHER" id="PTHR46013">
    <property type="entry name" value="VASCULAR CELL ADHESION MOLECULE 1"/>
    <property type="match status" value="1"/>
</dbReference>
<evidence type="ECO:0000259" key="2">
    <source>
        <dbReference type="PROSITE" id="PS50835"/>
    </source>
</evidence>
<dbReference type="InterPro" id="IPR007110">
    <property type="entry name" value="Ig-like_dom"/>
</dbReference>
<dbReference type="Ensembl" id="ENSGMOT00000029507.1">
    <property type="protein sequence ID" value="ENSGMOP00000048065.1"/>
    <property type="gene ID" value="ENSGMOG00000024403.1"/>
</dbReference>
<feature type="chain" id="PRO_5045429143" description="Ig-like domain-containing protein" evidence="1">
    <location>
        <begin position="23"/>
        <end position="443"/>
    </location>
</feature>
<sequence>MNLRSAARGFLVFLLSAPALHGNSDGTVTYSTSNVCALGGAMVDISCTYEYADDIQHEEATVNSLWFTKGDKSQPVDLEHDTNYTGRVEYSCGEIHCQHLRCHGTCTLRIKDLRHSDSAVYKFRFTTRHARQYTGDPGVTLSVTDLRVKVSIPSPVSSPDWTKLECLSTCDLAGDPTYIWFRNGFNVGDGKWYWNQPEGGEIFSCAVEGYEHLRSPVVSLQGNNGEGTVTYPQSSLVCTLRGATADLDSTYEYPYDVQYNPTTVKTLWFTKGNKSQHTDLLSDADYTGRVESSCGEVSCTGSRCHGTCTLRIKDLRLTDSATYKFRFTTNHPKGEYPGDPEMTLSVTDLQVKLYFPYAVDPTYAKLNCVKTCGQAGDTPYIWFKNGQNVGRGEHYMDYSQSGNNYSCAVEGYHLRSPLVWRRSRDHTSSSEGSCLQTLDDTTV</sequence>
<feature type="domain" description="Ig-like" evidence="2">
    <location>
        <begin position="216"/>
        <end position="345"/>
    </location>
</feature>
<dbReference type="PROSITE" id="PS50835">
    <property type="entry name" value="IG_LIKE"/>
    <property type="match status" value="1"/>
</dbReference>
<reference evidence="3" key="2">
    <citation type="submission" date="2025-09" db="UniProtKB">
        <authorList>
            <consortium name="Ensembl"/>
        </authorList>
    </citation>
    <scope>IDENTIFICATION</scope>
</reference>
<evidence type="ECO:0000313" key="4">
    <source>
        <dbReference type="Proteomes" id="UP000694546"/>
    </source>
</evidence>
<keyword evidence="4" id="KW-1185">Reference proteome</keyword>
<dbReference type="AlphaFoldDB" id="A0A8C5BLX4"/>
<protein>
    <recommendedName>
        <fullName evidence="2">Ig-like domain-containing protein</fullName>
    </recommendedName>
</protein>
<accession>A0A8C5BLX4</accession>
<evidence type="ECO:0000256" key="1">
    <source>
        <dbReference type="SAM" id="SignalP"/>
    </source>
</evidence>
<keyword evidence="1" id="KW-0732">Signal</keyword>
<dbReference type="PANTHER" id="PTHR46013:SF4">
    <property type="entry name" value="B-CELL RECEPTOR CD22-RELATED"/>
    <property type="match status" value="1"/>
</dbReference>
<dbReference type="InterPro" id="IPR013783">
    <property type="entry name" value="Ig-like_fold"/>
</dbReference>
<dbReference type="Gene3D" id="2.60.40.10">
    <property type="entry name" value="Immunoglobulins"/>
    <property type="match status" value="2"/>
</dbReference>
<dbReference type="GeneTree" id="ENSGT01030000239568"/>
<dbReference type="SUPFAM" id="SSF48726">
    <property type="entry name" value="Immunoglobulin"/>
    <property type="match status" value="2"/>
</dbReference>
<name>A0A8C5BLX4_GADMO</name>
<evidence type="ECO:0000313" key="3">
    <source>
        <dbReference type="Ensembl" id="ENSGMOP00000048065.1"/>
    </source>
</evidence>
<feature type="signal peptide" evidence="1">
    <location>
        <begin position="1"/>
        <end position="22"/>
    </location>
</feature>
<dbReference type="InterPro" id="IPR003599">
    <property type="entry name" value="Ig_sub"/>
</dbReference>
<dbReference type="OMA" id="CAARVIK"/>
<dbReference type="InterPro" id="IPR056386">
    <property type="entry name" value="Ig_CD22"/>
</dbReference>
<organism evidence="3 4">
    <name type="scientific">Gadus morhua</name>
    <name type="common">Atlantic cod</name>
    <dbReference type="NCBI Taxonomy" id="8049"/>
    <lineage>
        <taxon>Eukaryota</taxon>
        <taxon>Metazoa</taxon>
        <taxon>Chordata</taxon>
        <taxon>Craniata</taxon>
        <taxon>Vertebrata</taxon>
        <taxon>Euteleostomi</taxon>
        <taxon>Actinopterygii</taxon>
        <taxon>Neopterygii</taxon>
        <taxon>Teleostei</taxon>
        <taxon>Neoteleostei</taxon>
        <taxon>Acanthomorphata</taxon>
        <taxon>Zeiogadaria</taxon>
        <taxon>Gadariae</taxon>
        <taxon>Gadiformes</taxon>
        <taxon>Gadoidei</taxon>
        <taxon>Gadidae</taxon>
        <taxon>Gadus</taxon>
    </lineage>
</organism>
<proteinExistence type="predicted"/>
<dbReference type="InterPro" id="IPR036179">
    <property type="entry name" value="Ig-like_dom_sf"/>
</dbReference>
<dbReference type="Proteomes" id="UP000694546">
    <property type="component" value="Chromosome 23"/>
</dbReference>
<dbReference type="Pfam" id="PF24518">
    <property type="entry name" value="Ig_CD22"/>
    <property type="match status" value="2"/>
</dbReference>
<dbReference type="SMART" id="SM00409">
    <property type="entry name" value="IG"/>
    <property type="match status" value="2"/>
</dbReference>
<reference evidence="3" key="1">
    <citation type="submission" date="2025-08" db="UniProtKB">
        <authorList>
            <consortium name="Ensembl"/>
        </authorList>
    </citation>
    <scope>IDENTIFICATION</scope>
</reference>